<dbReference type="Gene3D" id="2.60.40.1190">
    <property type="match status" value="1"/>
</dbReference>
<organism evidence="2 3">
    <name type="scientific">Stephanodiscus triporus</name>
    <dbReference type="NCBI Taxonomy" id="2934178"/>
    <lineage>
        <taxon>Eukaryota</taxon>
        <taxon>Sar</taxon>
        <taxon>Stramenopiles</taxon>
        <taxon>Ochrophyta</taxon>
        <taxon>Bacillariophyta</taxon>
        <taxon>Coscinodiscophyceae</taxon>
        <taxon>Thalassiosirophycidae</taxon>
        <taxon>Stephanodiscales</taxon>
        <taxon>Stephanodiscaceae</taxon>
        <taxon>Stephanodiscus</taxon>
    </lineage>
</organism>
<dbReference type="PANTHER" id="PTHR35532:SF5">
    <property type="entry name" value="CARBOHYDRATE-BINDING DOMAIN-CONTAINING PROTEIN"/>
    <property type="match status" value="1"/>
</dbReference>
<feature type="compositionally biased region" description="Basic residues" evidence="1">
    <location>
        <begin position="1"/>
        <end position="11"/>
    </location>
</feature>
<proteinExistence type="predicted"/>
<dbReference type="PANTHER" id="PTHR35532">
    <property type="entry name" value="SIMILAR TO POLYHYDROXYALKANOATE DEPOLYMERASE"/>
    <property type="match status" value="1"/>
</dbReference>
<comment type="caution">
    <text evidence="2">The sequence shown here is derived from an EMBL/GenBank/DDBJ whole genome shotgun (WGS) entry which is preliminary data.</text>
</comment>
<protein>
    <recommendedName>
        <fullName evidence="4">Carbohydrate-binding domain-containing protein</fullName>
    </recommendedName>
</protein>
<feature type="region of interest" description="Disordered" evidence="1">
    <location>
        <begin position="1"/>
        <end position="29"/>
    </location>
</feature>
<evidence type="ECO:0000256" key="1">
    <source>
        <dbReference type="SAM" id="MobiDB-lite"/>
    </source>
</evidence>
<name>A0ABD3MNP7_9STRA</name>
<accession>A0ABD3MNP7</accession>
<gene>
    <name evidence="2" type="ORF">ACHAW5_009597</name>
</gene>
<evidence type="ECO:0000313" key="2">
    <source>
        <dbReference type="EMBL" id="KAL3763596.1"/>
    </source>
</evidence>
<feature type="non-terminal residue" evidence="2">
    <location>
        <position position="1"/>
    </location>
</feature>
<dbReference type="EMBL" id="JALLAZ020001798">
    <property type="protein sequence ID" value="KAL3763596.1"/>
    <property type="molecule type" value="Genomic_DNA"/>
</dbReference>
<evidence type="ECO:0008006" key="4">
    <source>
        <dbReference type="Google" id="ProtNLM"/>
    </source>
</evidence>
<reference evidence="2 3" key="1">
    <citation type="submission" date="2024-10" db="EMBL/GenBank/DDBJ databases">
        <title>Updated reference genomes for cyclostephanoid diatoms.</title>
        <authorList>
            <person name="Roberts W.R."/>
            <person name="Alverson A.J."/>
        </authorList>
    </citation>
    <scope>NUCLEOTIDE SEQUENCE [LARGE SCALE GENOMIC DNA]</scope>
    <source>
        <strain evidence="2 3">AJA276-08</strain>
    </source>
</reference>
<dbReference type="CDD" id="cd09620">
    <property type="entry name" value="CBM9_like_3"/>
    <property type="match status" value="1"/>
</dbReference>
<evidence type="ECO:0000313" key="3">
    <source>
        <dbReference type="Proteomes" id="UP001530315"/>
    </source>
</evidence>
<dbReference type="Proteomes" id="UP001530315">
    <property type="component" value="Unassembled WGS sequence"/>
</dbReference>
<keyword evidence="3" id="KW-1185">Reference proteome</keyword>
<dbReference type="SUPFAM" id="SSF49344">
    <property type="entry name" value="CBD9-like"/>
    <property type="match status" value="1"/>
</dbReference>
<dbReference type="AlphaFoldDB" id="A0ABD3MNP7"/>
<sequence length="375" mass="42493">LIPQAIRRHTRAAPPPPSSDESSKQRSTATTIDGDLDKAFWNDVEWTEDFVDIATESRPRFRTRAKMRWDDDFLYIGRRCLAVSWRSLSEWGAREETDVWGTLTEHNSVIFHDNDFEIFVDAEGSNHNYKEFEINSLGTTWSLLLNKPYDDGGGFDMEPQIRSAVKVFPNGVINQPAIRNTHWTIEVALPISKLIERNPLAKRPADGVFWRVNFSRVQWGVGTTADGRYEKRPFCQSCATPGSAVEDNWVWSKQGEVAMHLPERWGILQFQSEQQSDAEVGLYFAEWPSRCAAMAIYYAMKAYHGKTGVYVSDIGALKQYSKPPFTMIEEAHDIAINLTANGYEASVTIASHTATVNEERYLVVVAKEDVTAQVV</sequence>